<dbReference type="InterPro" id="IPR029052">
    <property type="entry name" value="Metallo-depent_PP-like"/>
</dbReference>
<feature type="domain" description="Calcineurin-like phosphoesterase" evidence="2">
    <location>
        <begin position="1"/>
        <end position="179"/>
    </location>
</feature>
<gene>
    <name evidence="3" type="ORF">GCM10008938_24180</name>
</gene>
<protein>
    <submittedName>
        <fullName evidence="3">Metallophosphoesterase</fullName>
    </submittedName>
</protein>
<dbReference type="PANTHER" id="PTHR42850:SF2">
    <property type="entry name" value="BLL5683 PROTEIN"/>
    <property type="match status" value="1"/>
</dbReference>
<evidence type="ECO:0000313" key="3">
    <source>
        <dbReference type="EMBL" id="GGJ37255.1"/>
    </source>
</evidence>
<dbReference type="PIRSF" id="PIRSF000883">
    <property type="entry name" value="Pesterase_MJ0912"/>
    <property type="match status" value="1"/>
</dbReference>
<dbReference type="EMBL" id="BMOD01000008">
    <property type="protein sequence ID" value="GGJ37255.1"/>
    <property type="molecule type" value="Genomic_DNA"/>
</dbReference>
<organism evidence="3 4">
    <name type="scientific">Deinococcus roseus</name>
    <dbReference type="NCBI Taxonomy" id="392414"/>
    <lineage>
        <taxon>Bacteria</taxon>
        <taxon>Thermotogati</taxon>
        <taxon>Deinococcota</taxon>
        <taxon>Deinococci</taxon>
        <taxon>Deinococcales</taxon>
        <taxon>Deinococcaceae</taxon>
        <taxon>Deinococcus</taxon>
    </lineage>
</organism>
<comment type="similarity">
    <text evidence="1">Belongs to the metallophosphoesterase superfamily. YfcE family.</text>
</comment>
<proteinExistence type="inferred from homology"/>
<reference evidence="4" key="1">
    <citation type="journal article" date="2019" name="Int. J. Syst. Evol. Microbiol.">
        <title>The Global Catalogue of Microorganisms (GCM) 10K type strain sequencing project: providing services to taxonomists for standard genome sequencing and annotation.</title>
        <authorList>
            <consortium name="The Broad Institute Genomics Platform"/>
            <consortium name="The Broad Institute Genome Sequencing Center for Infectious Disease"/>
            <person name="Wu L."/>
            <person name="Ma J."/>
        </authorList>
    </citation>
    <scope>NUCLEOTIDE SEQUENCE [LARGE SCALE GENOMIC DNA]</scope>
    <source>
        <strain evidence="4">JCM 14370</strain>
    </source>
</reference>
<dbReference type="Pfam" id="PF12850">
    <property type="entry name" value="Metallophos_2"/>
    <property type="match status" value="1"/>
</dbReference>
<sequence length="229" mass="25386">MRIAVISDVHGNAFALESVLQDVKTQTPDLVVNLGDQVHGQADPGRAYALQRELGATEVLGSAEPFLQHDGAFTRWLKSQLPAGASEHLLGLPLTTTVLDGEILLCHGDLQDSSGHLLWAWQRGPYLTRGFQDLREHLVGITARVILSGHTHREGLTAIDDHLVINAGAVSQQVDGDPRARWTLLEKRAERWLTDFRRVEYDCKTAACWVLQHAPFPQQEAQRLMLGKP</sequence>
<dbReference type="Proteomes" id="UP000632222">
    <property type="component" value="Unassembled WGS sequence"/>
</dbReference>
<dbReference type="PANTHER" id="PTHR42850">
    <property type="entry name" value="METALLOPHOSPHOESTERASE"/>
    <property type="match status" value="1"/>
</dbReference>
<evidence type="ECO:0000313" key="4">
    <source>
        <dbReference type="Proteomes" id="UP000632222"/>
    </source>
</evidence>
<comment type="caution">
    <text evidence="3">The sequence shown here is derived from an EMBL/GenBank/DDBJ whole genome shotgun (WGS) entry which is preliminary data.</text>
</comment>
<accession>A0ABQ2CZZ2</accession>
<keyword evidence="4" id="KW-1185">Reference proteome</keyword>
<dbReference type="RefSeq" id="WP_189002952.1">
    <property type="nucleotide sequence ID" value="NZ_BMOD01000008.1"/>
</dbReference>
<dbReference type="Gene3D" id="3.60.21.10">
    <property type="match status" value="1"/>
</dbReference>
<dbReference type="InterPro" id="IPR024654">
    <property type="entry name" value="Calcineurin-like_PHP_lpxH"/>
</dbReference>
<dbReference type="SUPFAM" id="SSF56300">
    <property type="entry name" value="Metallo-dependent phosphatases"/>
    <property type="match status" value="1"/>
</dbReference>
<dbReference type="InterPro" id="IPR011152">
    <property type="entry name" value="Pesterase_MJ0912"/>
</dbReference>
<evidence type="ECO:0000259" key="2">
    <source>
        <dbReference type="Pfam" id="PF12850"/>
    </source>
</evidence>
<evidence type="ECO:0000256" key="1">
    <source>
        <dbReference type="ARBA" id="ARBA00008950"/>
    </source>
</evidence>
<dbReference type="InterPro" id="IPR050126">
    <property type="entry name" value="Ap4A_hydrolase"/>
</dbReference>
<name>A0ABQ2CZZ2_9DEIO</name>